<feature type="domain" description="Tyrosinase copper-binding" evidence="11">
    <location>
        <begin position="241"/>
        <end position="252"/>
    </location>
</feature>
<keyword evidence="7" id="KW-0503">Monooxygenase</keyword>
<evidence type="ECO:0000259" key="11">
    <source>
        <dbReference type="PROSITE" id="PS00498"/>
    </source>
</evidence>
<dbReference type="OrthoDB" id="1658288at2759"/>
<dbReference type="InterPro" id="IPR002227">
    <property type="entry name" value="Tyrosinase_Cu-bd"/>
</dbReference>
<dbReference type="GO" id="GO:0042438">
    <property type="term" value="P:melanin biosynthetic process"/>
    <property type="evidence" value="ECO:0007669"/>
    <property type="project" value="UniProtKB-KW"/>
</dbReference>
<dbReference type="Gene3D" id="2.60.310.20">
    <property type="match status" value="1"/>
</dbReference>
<evidence type="ECO:0000256" key="3">
    <source>
        <dbReference type="ARBA" id="ARBA00011906"/>
    </source>
</evidence>
<dbReference type="SUPFAM" id="SSF48056">
    <property type="entry name" value="Di-copper centre-containing domain"/>
    <property type="match status" value="1"/>
</dbReference>
<dbReference type="Pfam" id="PF00264">
    <property type="entry name" value="Tyrosinase"/>
    <property type="match status" value="1"/>
</dbReference>
<evidence type="ECO:0000313" key="13">
    <source>
        <dbReference type="Proteomes" id="UP000184383"/>
    </source>
</evidence>
<dbReference type="RefSeq" id="XP_040683365.1">
    <property type="nucleotide sequence ID" value="XM_040829143.1"/>
</dbReference>
<evidence type="ECO:0000256" key="7">
    <source>
        <dbReference type="ARBA" id="ARBA00023033"/>
    </source>
</evidence>
<dbReference type="VEuPathDB" id="FungiDB:ASPWEDRAFT_122282"/>
<proteinExistence type="inferred from homology"/>
<evidence type="ECO:0000256" key="6">
    <source>
        <dbReference type="ARBA" id="ARBA00023008"/>
    </source>
</evidence>
<organism evidence="12 13">
    <name type="scientific">Aspergillus wentii DTO 134E9</name>
    <dbReference type="NCBI Taxonomy" id="1073089"/>
    <lineage>
        <taxon>Eukaryota</taxon>
        <taxon>Fungi</taxon>
        <taxon>Dikarya</taxon>
        <taxon>Ascomycota</taxon>
        <taxon>Pezizomycotina</taxon>
        <taxon>Eurotiomycetes</taxon>
        <taxon>Eurotiomycetidae</taxon>
        <taxon>Eurotiales</taxon>
        <taxon>Aspergillaceae</taxon>
        <taxon>Aspergillus</taxon>
        <taxon>Aspergillus subgen. Cremei</taxon>
    </lineage>
</organism>
<gene>
    <name evidence="12" type="ORF">ASPWEDRAFT_122282</name>
</gene>
<dbReference type="Proteomes" id="UP000184383">
    <property type="component" value="Unassembled WGS sequence"/>
</dbReference>
<evidence type="ECO:0000256" key="5">
    <source>
        <dbReference type="ARBA" id="ARBA00023002"/>
    </source>
</evidence>
<keyword evidence="4" id="KW-0479">Metal-binding</keyword>
<dbReference type="EC" id="1.14.18.1" evidence="3"/>
<dbReference type="Pfam" id="PF18132">
    <property type="entry name" value="Tyrosinase_C"/>
    <property type="match status" value="1"/>
</dbReference>
<dbReference type="InterPro" id="IPR041640">
    <property type="entry name" value="Tyrosinase_C"/>
</dbReference>
<dbReference type="STRING" id="1073089.A0A1L9R444"/>
<sequence length="473" mass="54360">KKVWRDEADVWRLPYWDFARNATRSPGISGNSGDSDDDRLRLPILCMMPTIRTIAYKNGDIDYETGPNPVYKFETPRLMGDLPEPYKIIEEYVAASKGYPEFAYPWHKCTATTKYGILDGYHESVWSDGGQNWLRANYALNEHSWYDNDWIDHQRPVPTLQDMVYRLFQYGLDNWGAFATTRYEKDKKPRTENPKNAMSLEFIHNNVHNWVGGTQFLRPDENNIHLWGAGHMSSVFMAAFDPIFFFYHYNIDRLTAIWQVLNPDLWFDDEYSQPTRESELAPFHIDDQHKLYESDDDILKDIAELYGAPTKELYGRLPEPGGSQEDYVITVIYDKFALNSSSYKVNIFLGDPSKKSYTGHKSENFVASVYNFSGSLASSGCNNCHQQKADGVMCIAQVPATVPVRHYVDKNKVVPEPVYVALNSLGKPVQMEVTIQLDRSDRSYFKHLIAPVAGDPLEYQPVKEGRQAEGIFE</sequence>
<dbReference type="PROSITE" id="PS00498">
    <property type="entry name" value="TYROSINASE_2"/>
    <property type="match status" value="1"/>
</dbReference>
<feature type="non-terminal residue" evidence="12">
    <location>
        <position position="1"/>
    </location>
</feature>
<evidence type="ECO:0000313" key="12">
    <source>
        <dbReference type="EMBL" id="OJJ29688.1"/>
    </source>
</evidence>
<dbReference type="GO" id="GO:0046872">
    <property type="term" value="F:metal ion binding"/>
    <property type="evidence" value="ECO:0007669"/>
    <property type="project" value="UniProtKB-KW"/>
</dbReference>
<dbReference type="PANTHER" id="PTHR11474">
    <property type="entry name" value="TYROSINASE FAMILY MEMBER"/>
    <property type="match status" value="1"/>
</dbReference>
<evidence type="ECO:0000256" key="9">
    <source>
        <dbReference type="ARBA" id="ARBA00048233"/>
    </source>
</evidence>
<evidence type="ECO:0000256" key="4">
    <source>
        <dbReference type="ARBA" id="ARBA00022723"/>
    </source>
</evidence>
<dbReference type="EMBL" id="KV878218">
    <property type="protein sequence ID" value="OJJ29688.1"/>
    <property type="molecule type" value="Genomic_DNA"/>
</dbReference>
<comment type="catalytic activity">
    <reaction evidence="10">
        <text>L-tyrosine + O2 = L-dopaquinone + H2O</text>
        <dbReference type="Rhea" id="RHEA:18117"/>
        <dbReference type="ChEBI" id="CHEBI:15377"/>
        <dbReference type="ChEBI" id="CHEBI:15379"/>
        <dbReference type="ChEBI" id="CHEBI:57924"/>
        <dbReference type="ChEBI" id="CHEBI:58315"/>
        <dbReference type="EC" id="1.14.18.1"/>
    </reaction>
</comment>
<evidence type="ECO:0000256" key="10">
    <source>
        <dbReference type="ARBA" id="ARBA00048881"/>
    </source>
</evidence>
<dbReference type="Gene3D" id="1.10.1280.10">
    <property type="entry name" value="Di-copper center containing domain from catechol oxidase"/>
    <property type="match status" value="1"/>
</dbReference>
<dbReference type="PANTHER" id="PTHR11474:SF76">
    <property type="entry name" value="SHKT DOMAIN-CONTAINING PROTEIN"/>
    <property type="match status" value="1"/>
</dbReference>
<comment type="catalytic activity">
    <reaction evidence="9">
        <text>2 L-dopa + O2 = 2 L-dopaquinone + 2 H2O</text>
        <dbReference type="Rhea" id="RHEA:34287"/>
        <dbReference type="ChEBI" id="CHEBI:15377"/>
        <dbReference type="ChEBI" id="CHEBI:15379"/>
        <dbReference type="ChEBI" id="CHEBI:57504"/>
        <dbReference type="ChEBI" id="CHEBI:57924"/>
        <dbReference type="EC" id="1.14.18.1"/>
    </reaction>
</comment>
<evidence type="ECO:0000256" key="8">
    <source>
        <dbReference type="ARBA" id="ARBA00023101"/>
    </source>
</evidence>
<protein>
    <recommendedName>
        <fullName evidence="3">tyrosinase</fullName>
        <ecNumber evidence="3">1.14.18.1</ecNumber>
    </recommendedName>
</protein>
<comment type="similarity">
    <text evidence="2">Belongs to the tyrosinase family.</text>
</comment>
<dbReference type="GO" id="GO:0004503">
    <property type="term" value="F:tyrosinase activity"/>
    <property type="evidence" value="ECO:0007669"/>
    <property type="project" value="UniProtKB-EC"/>
</dbReference>
<comment type="cofactor">
    <cofactor evidence="1">
        <name>Cu(2+)</name>
        <dbReference type="ChEBI" id="CHEBI:29036"/>
    </cofactor>
</comment>
<evidence type="ECO:0000256" key="1">
    <source>
        <dbReference type="ARBA" id="ARBA00001973"/>
    </source>
</evidence>
<evidence type="ECO:0000256" key="2">
    <source>
        <dbReference type="ARBA" id="ARBA00009928"/>
    </source>
</evidence>
<keyword evidence="6" id="KW-0186">Copper</keyword>
<name>A0A1L9R444_ASPWE</name>
<accession>A0A1L9R444</accession>
<keyword evidence="5" id="KW-0560">Oxidoreductase</keyword>
<reference evidence="13" key="1">
    <citation type="journal article" date="2017" name="Genome Biol.">
        <title>Comparative genomics reveals high biological diversity and specific adaptations in the industrially and medically important fungal genus Aspergillus.</title>
        <authorList>
            <person name="de Vries R.P."/>
            <person name="Riley R."/>
            <person name="Wiebenga A."/>
            <person name="Aguilar-Osorio G."/>
            <person name="Amillis S."/>
            <person name="Uchima C.A."/>
            <person name="Anderluh G."/>
            <person name="Asadollahi M."/>
            <person name="Askin M."/>
            <person name="Barry K."/>
            <person name="Battaglia E."/>
            <person name="Bayram O."/>
            <person name="Benocci T."/>
            <person name="Braus-Stromeyer S.A."/>
            <person name="Caldana C."/>
            <person name="Canovas D."/>
            <person name="Cerqueira G.C."/>
            <person name="Chen F."/>
            <person name="Chen W."/>
            <person name="Choi C."/>
            <person name="Clum A."/>
            <person name="Dos Santos R.A."/>
            <person name="Damasio A.R."/>
            <person name="Diallinas G."/>
            <person name="Emri T."/>
            <person name="Fekete E."/>
            <person name="Flipphi M."/>
            <person name="Freyberg S."/>
            <person name="Gallo A."/>
            <person name="Gournas C."/>
            <person name="Habgood R."/>
            <person name="Hainaut M."/>
            <person name="Harispe M.L."/>
            <person name="Henrissat B."/>
            <person name="Hilden K.S."/>
            <person name="Hope R."/>
            <person name="Hossain A."/>
            <person name="Karabika E."/>
            <person name="Karaffa L."/>
            <person name="Karanyi Z."/>
            <person name="Krasevec N."/>
            <person name="Kuo A."/>
            <person name="Kusch H."/>
            <person name="LaButti K."/>
            <person name="Lagendijk E.L."/>
            <person name="Lapidus A."/>
            <person name="Levasseur A."/>
            <person name="Lindquist E."/>
            <person name="Lipzen A."/>
            <person name="Logrieco A.F."/>
            <person name="MacCabe A."/>
            <person name="Maekelae M.R."/>
            <person name="Malavazi I."/>
            <person name="Melin P."/>
            <person name="Meyer V."/>
            <person name="Mielnichuk N."/>
            <person name="Miskei M."/>
            <person name="Molnar A.P."/>
            <person name="Mule G."/>
            <person name="Ngan C.Y."/>
            <person name="Orejas M."/>
            <person name="Orosz E."/>
            <person name="Ouedraogo J.P."/>
            <person name="Overkamp K.M."/>
            <person name="Park H.-S."/>
            <person name="Perrone G."/>
            <person name="Piumi F."/>
            <person name="Punt P.J."/>
            <person name="Ram A.F."/>
            <person name="Ramon A."/>
            <person name="Rauscher S."/>
            <person name="Record E."/>
            <person name="Riano-Pachon D.M."/>
            <person name="Robert V."/>
            <person name="Roehrig J."/>
            <person name="Ruller R."/>
            <person name="Salamov A."/>
            <person name="Salih N.S."/>
            <person name="Samson R.A."/>
            <person name="Sandor E."/>
            <person name="Sanguinetti M."/>
            <person name="Schuetze T."/>
            <person name="Sepcic K."/>
            <person name="Shelest E."/>
            <person name="Sherlock G."/>
            <person name="Sophianopoulou V."/>
            <person name="Squina F.M."/>
            <person name="Sun H."/>
            <person name="Susca A."/>
            <person name="Todd R.B."/>
            <person name="Tsang A."/>
            <person name="Unkles S.E."/>
            <person name="van de Wiele N."/>
            <person name="van Rossen-Uffink D."/>
            <person name="Oliveira J.V."/>
            <person name="Vesth T.C."/>
            <person name="Visser J."/>
            <person name="Yu J.-H."/>
            <person name="Zhou M."/>
            <person name="Andersen M.R."/>
            <person name="Archer D.B."/>
            <person name="Baker S.E."/>
            <person name="Benoit I."/>
            <person name="Brakhage A.A."/>
            <person name="Braus G.H."/>
            <person name="Fischer R."/>
            <person name="Frisvad J.C."/>
            <person name="Goldman G.H."/>
            <person name="Houbraken J."/>
            <person name="Oakley B."/>
            <person name="Pocsi I."/>
            <person name="Scazzocchio C."/>
            <person name="Seiboth B."/>
            <person name="vanKuyk P.A."/>
            <person name="Wortman J."/>
            <person name="Dyer P.S."/>
            <person name="Grigoriev I.V."/>
        </authorList>
    </citation>
    <scope>NUCLEOTIDE SEQUENCE [LARGE SCALE GENOMIC DNA]</scope>
    <source>
        <strain evidence="13">DTO 134E9</strain>
    </source>
</reference>
<keyword evidence="8" id="KW-0470">Melanin biosynthesis</keyword>
<dbReference type="InterPro" id="IPR050316">
    <property type="entry name" value="Tyrosinase/Hemocyanin"/>
</dbReference>
<dbReference type="GeneID" id="63744991"/>
<dbReference type="InterPro" id="IPR008922">
    <property type="entry name" value="Di-copper_centre_dom_sf"/>
</dbReference>
<keyword evidence="13" id="KW-1185">Reference proteome</keyword>
<dbReference type="AlphaFoldDB" id="A0A1L9R444"/>